<keyword evidence="4" id="KW-0055">Arginine biosynthesis</keyword>
<keyword evidence="4" id="KW-0028">Amino-acid biosynthesis</keyword>
<protein>
    <recommendedName>
        <fullName evidence="3 5">Argininosuccinate lyase</fullName>
        <ecNumber evidence="3 5">4.3.2.1</ecNumber>
    </recommendedName>
</protein>
<keyword evidence="8" id="KW-1185">Reference proteome</keyword>
<organism evidence="7 8">
    <name type="scientific">Panacibacter microcysteis</name>
    <dbReference type="NCBI Taxonomy" id="2793269"/>
    <lineage>
        <taxon>Bacteria</taxon>
        <taxon>Pseudomonadati</taxon>
        <taxon>Bacteroidota</taxon>
        <taxon>Chitinophagia</taxon>
        <taxon>Chitinophagales</taxon>
        <taxon>Chitinophagaceae</taxon>
        <taxon>Panacibacter</taxon>
    </lineage>
</organism>
<dbReference type="RefSeq" id="WP_196990056.1">
    <property type="nucleotide sequence ID" value="NZ_JADWYR010000001.1"/>
</dbReference>
<dbReference type="EMBL" id="JADWYR010000001">
    <property type="protein sequence ID" value="MBG9376034.1"/>
    <property type="molecule type" value="Genomic_DNA"/>
</dbReference>
<keyword evidence="7" id="KW-0456">Lyase</keyword>
<dbReference type="InterPro" id="IPR000362">
    <property type="entry name" value="Fumarate_lyase_fam"/>
</dbReference>
<dbReference type="EC" id="4.3.2.1" evidence="3 5"/>
<dbReference type="Pfam" id="PF00206">
    <property type="entry name" value="Lyase_1"/>
    <property type="match status" value="1"/>
</dbReference>
<dbReference type="Proteomes" id="UP000628448">
    <property type="component" value="Unassembled WGS sequence"/>
</dbReference>
<dbReference type="InterPro" id="IPR024083">
    <property type="entry name" value="Fumarase/histidase_N"/>
</dbReference>
<evidence type="ECO:0000313" key="8">
    <source>
        <dbReference type="Proteomes" id="UP000628448"/>
    </source>
</evidence>
<evidence type="ECO:0000256" key="1">
    <source>
        <dbReference type="ARBA" id="ARBA00000985"/>
    </source>
</evidence>
<dbReference type="PRINTS" id="PR00149">
    <property type="entry name" value="FUMRATELYASE"/>
</dbReference>
<dbReference type="InterPro" id="IPR020557">
    <property type="entry name" value="Fumarate_lyase_CS"/>
</dbReference>
<evidence type="ECO:0000256" key="4">
    <source>
        <dbReference type="ARBA" id="ARBA00022571"/>
    </source>
</evidence>
<dbReference type="Gene3D" id="1.20.200.10">
    <property type="entry name" value="Fumarase/aspartase (Central domain)"/>
    <property type="match status" value="1"/>
</dbReference>
<dbReference type="InterPro" id="IPR009049">
    <property type="entry name" value="Argininosuccinate_lyase"/>
</dbReference>
<dbReference type="Gene3D" id="1.10.275.10">
    <property type="entry name" value="Fumarase/aspartase (N-terminal domain)"/>
    <property type="match status" value="1"/>
</dbReference>
<comment type="pathway">
    <text evidence="2">Amino-acid biosynthesis; L-arginine biosynthesis; L-arginine from L-ornithine and carbamoyl phosphate: step 3/3.</text>
</comment>
<dbReference type="GO" id="GO:0042450">
    <property type="term" value="P:L-arginine biosynthetic process via ornithine"/>
    <property type="evidence" value="ECO:0007669"/>
    <property type="project" value="UniProtKB-UniRule"/>
</dbReference>
<dbReference type="SUPFAM" id="SSF48557">
    <property type="entry name" value="L-aspartase-like"/>
    <property type="match status" value="1"/>
</dbReference>
<comment type="caution">
    <text evidence="7">The sequence shown here is derived from an EMBL/GenBank/DDBJ whole genome shotgun (WGS) entry which is preliminary data.</text>
</comment>
<proteinExistence type="predicted"/>
<evidence type="ECO:0000313" key="7">
    <source>
        <dbReference type="EMBL" id="MBG9376034.1"/>
    </source>
</evidence>
<feature type="domain" description="Fumarate lyase N-terminal" evidence="6">
    <location>
        <begin position="15"/>
        <end position="302"/>
    </location>
</feature>
<evidence type="ECO:0000259" key="6">
    <source>
        <dbReference type="Pfam" id="PF00206"/>
    </source>
</evidence>
<dbReference type="Gene3D" id="1.10.40.30">
    <property type="entry name" value="Fumarase/aspartase (C-terminal domain)"/>
    <property type="match status" value="1"/>
</dbReference>
<evidence type="ECO:0000256" key="3">
    <source>
        <dbReference type="ARBA" id="ARBA00012338"/>
    </source>
</evidence>
<dbReference type="InterPro" id="IPR008948">
    <property type="entry name" value="L-Aspartase-like"/>
</dbReference>
<dbReference type="PANTHER" id="PTHR43814">
    <property type="entry name" value="ARGININOSUCCINATE LYASE"/>
    <property type="match status" value="1"/>
</dbReference>
<dbReference type="NCBIfam" id="TIGR00838">
    <property type="entry name" value="argH"/>
    <property type="match status" value="1"/>
</dbReference>
<dbReference type="PROSITE" id="PS00163">
    <property type="entry name" value="FUMARATE_LYASES"/>
    <property type="match status" value="1"/>
</dbReference>
<dbReference type="InterPro" id="IPR022761">
    <property type="entry name" value="Fumarate_lyase_N"/>
</dbReference>
<dbReference type="PRINTS" id="PR00145">
    <property type="entry name" value="ARGSUCLYASE"/>
</dbReference>
<accession>A0A931GXL5</accession>
<gene>
    <name evidence="7" type="primary">argH</name>
    <name evidence="7" type="ORF">I5907_07300</name>
</gene>
<evidence type="ECO:0000256" key="5">
    <source>
        <dbReference type="NCBIfam" id="TIGR00838"/>
    </source>
</evidence>
<dbReference type="CDD" id="cd01359">
    <property type="entry name" value="Argininosuccinate_lyase"/>
    <property type="match status" value="1"/>
</dbReference>
<comment type="catalytic activity">
    <reaction evidence="1">
        <text>2-(N(omega)-L-arginino)succinate = fumarate + L-arginine</text>
        <dbReference type="Rhea" id="RHEA:24020"/>
        <dbReference type="ChEBI" id="CHEBI:29806"/>
        <dbReference type="ChEBI" id="CHEBI:32682"/>
        <dbReference type="ChEBI" id="CHEBI:57472"/>
        <dbReference type="EC" id="4.3.2.1"/>
    </reaction>
</comment>
<dbReference type="GO" id="GO:0005829">
    <property type="term" value="C:cytosol"/>
    <property type="evidence" value="ECO:0007669"/>
    <property type="project" value="TreeGrafter"/>
</dbReference>
<dbReference type="AlphaFoldDB" id="A0A931GXL5"/>
<evidence type="ECO:0000256" key="2">
    <source>
        <dbReference type="ARBA" id="ARBA00004941"/>
    </source>
</evidence>
<name>A0A931GXL5_9BACT</name>
<dbReference type="GO" id="GO:0004056">
    <property type="term" value="F:argininosuccinate lyase activity"/>
    <property type="evidence" value="ECO:0007669"/>
    <property type="project" value="UniProtKB-UniRule"/>
</dbReference>
<reference evidence="7" key="1">
    <citation type="submission" date="2020-11" db="EMBL/GenBank/DDBJ databases">
        <title>Bacterial whole genome sequence for Panacibacter sp. DH6.</title>
        <authorList>
            <person name="Le V."/>
            <person name="Ko S."/>
            <person name="Ahn C.-Y."/>
            <person name="Oh H.-M."/>
        </authorList>
    </citation>
    <scope>NUCLEOTIDE SEQUENCE</scope>
    <source>
        <strain evidence="7">DH6</strain>
    </source>
</reference>
<dbReference type="PANTHER" id="PTHR43814:SF1">
    <property type="entry name" value="ARGININOSUCCINATE LYASE"/>
    <property type="match status" value="1"/>
</dbReference>
<sequence>MKLWAKNTASLKEVEQFTVGKDREFDLLLAPFDVLGNIAHAKMLATIGLLTLDEADQLTTELRHIYATTQAVDDTRFTIHSNIEDVHSQVEYLLTEKLGDTGKKIHSARSRNDQVLVDVKLYLRSELEKTVHSVYAFFELLIKQSEKFKTHLLPGYTHLQLAMPSSFGLWFGAYAESLADDTVALKAAFDVVNKNPLGSAAGYGSSFPVNRTLTTRLLGFADLNYNVVYAQMGRGKAERMVAAALANIADTLSRLSMDACLFLNQNFGFISFPAELTTGSSIMPHKKNPDVFELIRSYCNRIKALPNEILMMTTNLPSGYHRDLQLLKEHLFPAFETLRSCIDMAGLMLSNMEVKENILEDERYQYLFSVEEVNKLVLQGTPFRDAYKKIGLDIEAGNYTYSTHVAHTHEGSIGNLCNDHITANMKKIIDSFPFSDYHQAFGHLLGK</sequence>